<proteinExistence type="predicted"/>
<comment type="caution">
    <text evidence="3">The sequence shown here is derived from an EMBL/GenBank/DDBJ whole genome shotgun (WGS) entry which is preliminary data.</text>
</comment>
<feature type="region of interest" description="Disordered" evidence="1">
    <location>
        <begin position="310"/>
        <end position="345"/>
    </location>
</feature>
<keyword evidence="4" id="KW-1185">Reference proteome</keyword>
<organism evidence="3 4">
    <name type="scientific">Cymbomonas tetramitiformis</name>
    <dbReference type="NCBI Taxonomy" id="36881"/>
    <lineage>
        <taxon>Eukaryota</taxon>
        <taxon>Viridiplantae</taxon>
        <taxon>Chlorophyta</taxon>
        <taxon>Pyramimonadophyceae</taxon>
        <taxon>Pyramimonadales</taxon>
        <taxon>Pyramimonadaceae</taxon>
        <taxon>Cymbomonas</taxon>
    </lineage>
</organism>
<sequence>MPRKSAVAVVAVHNHNSDLRYQGSIAIGKLSTSTQSDVIRESRKRYKRLSTNVSASVETPGAGAATELRTLALLHTHLQWFKQRRARFLWVGVILLWFAFCAMVNLVQRGNVPAQHQVYTSLHKTFPPEAIAEDSAKSSEVLVSYSEVSEWLSATIEEVWKPITCGNNRCEEPFERPHFRGAPGFLSVCQADCGWADTLYEILVVLTVDFAGSPLGEGDADVLRRSAHWNLCLRDEKRAEAGLESECWYMEPQRFKTTSGEFVEQYFVVEGRWEIRVEGDYYGQVQGKVLNIQNTSAPMELPLSPPRSLCDPGIGLPSLPPPPVAQAPARRRALSTSAVPSKSHP</sequence>
<keyword evidence="2" id="KW-1133">Transmembrane helix</keyword>
<gene>
    <name evidence="3" type="ORF">CYMTET_28040</name>
</gene>
<keyword evidence="2" id="KW-0812">Transmembrane</keyword>
<dbReference type="Proteomes" id="UP001190700">
    <property type="component" value="Unassembled WGS sequence"/>
</dbReference>
<evidence type="ECO:0000313" key="3">
    <source>
        <dbReference type="EMBL" id="KAK3263141.1"/>
    </source>
</evidence>
<evidence type="ECO:0000313" key="4">
    <source>
        <dbReference type="Proteomes" id="UP001190700"/>
    </source>
</evidence>
<accession>A0AAE0FNK8</accession>
<evidence type="ECO:0000256" key="2">
    <source>
        <dbReference type="SAM" id="Phobius"/>
    </source>
</evidence>
<keyword evidence="2" id="KW-0472">Membrane</keyword>
<feature type="transmembrane region" description="Helical" evidence="2">
    <location>
        <begin position="88"/>
        <end position="107"/>
    </location>
</feature>
<dbReference type="EMBL" id="LGRX02015682">
    <property type="protein sequence ID" value="KAK3263141.1"/>
    <property type="molecule type" value="Genomic_DNA"/>
</dbReference>
<name>A0AAE0FNK8_9CHLO</name>
<dbReference type="AlphaFoldDB" id="A0AAE0FNK8"/>
<protein>
    <submittedName>
        <fullName evidence="3">Uncharacterized protein</fullName>
    </submittedName>
</protein>
<feature type="compositionally biased region" description="Polar residues" evidence="1">
    <location>
        <begin position="335"/>
        <end position="345"/>
    </location>
</feature>
<reference evidence="3 4" key="1">
    <citation type="journal article" date="2015" name="Genome Biol. Evol.">
        <title>Comparative Genomics of a Bacterivorous Green Alga Reveals Evolutionary Causalities and Consequences of Phago-Mixotrophic Mode of Nutrition.</title>
        <authorList>
            <person name="Burns J.A."/>
            <person name="Paasch A."/>
            <person name="Narechania A."/>
            <person name="Kim E."/>
        </authorList>
    </citation>
    <scope>NUCLEOTIDE SEQUENCE [LARGE SCALE GENOMIC DNA]</scope>
    <source>
        <strain evidence="3 4">PLY_AMNH</strain>
    </source>
</reference>
<evidence type="ECO:0000256" key="1">
    <source>
        <dbReference type="SAM" id="MobiDB-lite"/>
    </source>
</evidence>